<evidence type="ECO:0000256" key="9">
    <source>
        <dbReference type="ARBA" id="ARBA00023136"/>
    </source>
</evidence>
<gene>
    <name evidence="15" type="ORF">FSB_LOCUS3586</name>
</gene>
<dbReference type="SUPFAM" id="SSF52047">
    <property type="entry name" value="RNI-like"/>
    <property type="match status" value="1"/>
</dbReference>
<proteinExistence type="inferred from homology"/>
<dbReference type="InterPro" id="IPR013210">
    <property type="entry name" value="LRR_N_plant-typ"/>
</dbReference>
<dbReference type="InterPro" id="IPR001611">
    <property type="entry name" value="Leu-rich_rpt"/>
</dbReference>
<dbReference type="Pfam" id="PF00560">
    <property type="entry name" value="LRR_1"/>
    <property type="match status" value="14"/>
</dbReference>
<evidence type="ECO:0000256" key="11">
    <source>
        <dbReference type="ARBA" id="ARBA00023180"/>
    </source>
</evidence>
<keyword evidence="4" id="KW-0433">Leucine-rich repeat</keyword>
<evidence type="ECO:0000256" key="10">
    <source>
        <dbReference type="ARBA" id="ARBA00023170"/>
    </source>
</evidence>
<keyword evidence="8 12" id="KW-1133">Transmembrane helix</keyword>
<evidence type="ECO:0000256" key="8">
    <source>
        <dbReference type="ARBA" id="ARBA00022989"/>
    </source>
</evidence>
<evidence type="ECO:0000256" key="2">
    <source>
        <dbReference type="ARBA" id="ARBA00009592"/>
    </source>
</evidence>
<keyword evidence="3" id="KW-1003">Cell membrane</keyword>
<evidence type="ECO:0000256" key="4">
    <source>
        <dbReference type="ARBA" id="ARBA00022614"/>
    </source>
</evidence>
<evidence type="ECO:0000256" key="7">
    <source>
        <dbReference type="ARBA" id="ARBA00022737"/>
    </source>
</evidence>
<keyword evidence="5 12" id="KW-0812">Transmembrane</keyword>
<comment type="subcellular location">
    <subcellularLocation>
        <location evidence="1">Cell membrane</location>
        <topology evidence="1">Single-pass type I membrane protein</topology>
    </subcellularLocation>
</comment>
<dbReference type="GO" id="GO:0005886">
    <property type="term" value="C:plasma membrane"/>
    <property type="evidence" value="ECO:0007669"/>
    <property type="project" value="UniProtKB-SubCell"/>
</dbReference>
<dbReference type="SMART" id="SM00369">
    <property type="entry name" value="LRR_TYP"/>
    <property type="match status" value="10"/>
</dbReference>
<evidence type="ECO:0000256" key="5">
    <source>
        <dbReference type="ARBA" id="ARBA00022692"/>
    </source>
</evidence>
<protein>
    <recommendedName>
        <fullName evidence="14">Leucine-rich repeat-containing N-terminal plant-type domain-containing protein</fullName>
    </recommendedName>
</protein>
<dbReference type="InterPro" id="IPR032675">
    <property type="entry name" value="LRR_dom_sf"/>
</dbReference>
<dbReference type="AlphaFoldDB" id="A0A2N9EMD2"/>
<dbReference type="Pfam" id="PF13855">
    <property type="entry name" value="LRR_8"/>
    <property type="match status" value="1"/>
</dbReference>
<dbReference type="PANTHER" id="PTHR48063">
    <property type="entry name" value="LRR RECEPTOR-LIKE KINASE"/>
    <property type="match status" value="1"/>
</dbReference>
<keyword evidence="6 13" id="KW-0732">Signal</keyword>
<dbReference type="PANTHER" id="PTHR48063:SF98">
    <property type="entry name" value="LRR RECEPTOR-LIKE SERINE_THREONINE-PROTEIN KINASE FLS2"/>
    <property type="match status" value="1"/>
</dbReference>
<keyword evidence="11" id="KW-0325">Glycoprotein</keyword>
<evidence type="ECO:0000256" key="3">
    <source>
        <dbReference type="ARBA" id="ARBA00022475"/>
    </source>
</evidence>
<accession>A0A2N9EMD2</accession>
<feature type="transmembrane region" description="Helical" evidence="12">
    <location>
        <begin position="965"/>
        <end position="987"/>
    </location>
</feature>
<feature type="signal peptide" evidence="13">
    <location>
        <begin position="1"/>
        <end position="29"/>
    </location>
</feature>
<comment type="similarity">
    <text evidence="2">Belongs to the RLP family.</text>
</comment>
<dbReference type="SUPFAM" id="SSF52058">
    <property type="entry name" value="L domain-like"/>
    <property type="match status" value="2"/>
</dbReference>
<evidence type="ECO:0000313" key="15">
    <source>
        <dbReference type="EMBL" id="SPC75704.1"/>
    </source>
</evidence>
<evidence type="ECO:0000256" key="12">
    <source>
        <dbReference type="SAM" id="Phobius"/>
    </source>
</evidence>
<evidence type="ECO:0000256" key="13">
    <source>
        <dbReference type="SAM" id="SignalP"/>
    </source>
</evidence>
<dbReference type="FunFam" id="3.80.10.10:FF:000111">
    <property type="entry name" value="LRR receptor-like serine/threonine-protein kinase ERECTA"/>
    <property type="match status" value="1"/>
</dbReference>
<dbReference type="FunFam" id="3.80.10.10:FF:000095">
    <property type="entry name" value="LRR receptor-like serine/threonine-protein kinase GSO1"/>
    <property type="match status" value="2"/>
</dbReference>
<sequence length="1018" mass="112829">MIMAGSLRAVTFLFLVFLIIIHPNFFCNGDSQSEIRCIESERNALLKFKQHLQDPSNRLVSWAGDVDCCQWVGVVCSNLTGHVHELRLRSHPFLVDHFPTKDDLKAYETSQLGGKIHRSLLNLKHLNYLDLSFNNFGGSKIPIFLSSMGSLRHLNLSNAGFGGMIPYQLGNLSNLHYLGLGNYALYANNFQWLSGLSLLQHLDMSQVDLQKAFDFLPVTNKLPSLLELHVSGCGLQFFSPITRVNFSSLAILDLSDNHFNDSLIPTWVLGLNNLVSLDLNGNNLQGPIPPSLQNMTSLTNLDLSSNNFNSTIPNWMYGFSRLEFLNLQDNNLQGTVSSAIGNLTSAISIDLSFNELEGKVPRSLGNLCNLRALNFGNLKCGQEISEILETLLGCVSEGLELLYMYDAQLFGHLSSEIAQFKNLAKLNLGYNSISGPIPVSLGNILSLTYLSLSSNQFSGTLPHTFGQLANLEYFHVETNVLEGAVSEVHFANLTRLRYFVASGNQLTLKMSPDWVPPFQLESLQLRSWHLGPKFPQWLCSQKHLSNLDISNTRISDLVPPSFWSLSSQFSYLNLSNNQIHGEIPNILEVVDSSTTFDLSSNQFKGPLPFLSSNVSVLHLFNNSLSGSISQFVCYKMNESKQMEVLNLGGNLLSGEIPDCWMSWQNLVAMNLGNNNFTGSIPSSFGSLILLESLHLHNNKLSGELPMLLKNCSNLMTIDFRENEFVGDIPSWVGQSFTELFMLNLRSNNFHGHIPKELCALTVLQILDLADNKLSGTIPRCINNFSAMASDNDPYDPTIYFDRRWFSDNAVLVIKGKVVEYSSILKFVKSVDLSKNNLSGEIPEEVTSLHGLQSLNLSHNLLSGSIPEKIGTMGSLESIDFSTNQLSGQIQPSMSSLTFLSLLNLSNNKLIGKIPSSTQLQSFSASSFIGNELCGPPLTDSCSPNGMNPKTKSGRSKDGNGLEVDWFYVSMALGFVVGFWSVCGSLLLNKQWRILYFQFLNQMGHKLGNVVARTWGCCL</sequence>
<organism evidence="15">
    <name type="scientific">Fagus sylvatica</name>
    <name type="common">Beechnut</name>
    <dbReference type="NCBI Taxonomy" id="28930"/>
    <lineage>
        <taxon>Eukaryota</taxon>
        <taxon>Viridiplantae</taxon>
        <taxon>Streptophyta</taxon>
        <taxon>Embryophyta</taxon>
        <taxon>Tracheophyta</taxon>
        <taxon>Spermatophyta</taxon>
        <taxon>Magnoliopsida</taxon>
        <taxon>eudicotyledons</taxon>
        <taxon>Gunneridae</taxon>
        <taxon>Pentapetalae</taxon>
        <taxon>rosids</taxon>
        <taxon>fabids</taxon>
        <taxon>Fagales</taxon>
        <taxon>Fagaceae</taxon>
        <taxon>Fagus</taxon>
    </lineage>
</organism>
<dbReference type="Pfam" id="PF08263">
    <property type="entry name" value="LRRNT_2"/>
    <property type="match status" value="1"/>
</dbReference>
<dbReference type="InterPro" id="IPR003591">
    <property type="entry name" value="Leu-rich_rpt_typical-subtyp"/>
</dbReference>
<evidence type="ECO:0000259" key="14">
    <source>
        <dbReference type="Pfam" id="PF08263"/>
    </source>
</evidence>
<keyword evidence="9 12" id="KW-0472">Membrane</keyword>
<evidence type="ECO:0000256" key="6">
    <source>
        <dbReference type="ARBA" id="ARBA00022729"/>
    </source>
</evidence>
<reference evidence="15" key="1">
    <citation type="submission" date="2018-02" db="EMBL/GenBank/DDBJ databases">
        <authorList>
            <person name="Cohen D.B."/>
            <person name="Kent A.D."/>
        </authorList>
    </citation>
    <scope>NUCLEOTIDE SEQUENCE</scope>
</reference>
<feature type="chain" id="PRO_5014918967" description="Leucine-rich repeat-containing N-terminal plant-type domain-containing protein" evidence="13">
    <location>
        <begin position="30"/>
        <end position="1018"/>
    </location>
</feature>
<dbReference type="InterPro" id="IPR046956">
    <property type="entry name" value="RLP23-like"/>
</dbReference>
<dbReference type="Gene3D" id="3.80.10.10">
    <property type="entry name" value="Ribonuclease Inhibitor"/>
    <property type="match status" value="4"/>
</dbReference>
<dbReference type="FunFam" id="3.80.10.10:FF:000041">
    <property type="entry name" value="LRR receptor-like serine/threonine-protein kinase ERECTA"/>
    <property type="match status" value="1"/>
</dbReference>
<name>A0A2N9EMD2_FAGSY</name>
<evidence type="ECO:0000256" key="1">
    <source>
        <dbReference type="ARBA" id="ARBA00004251"/>
    </source>
</evidence>
<keyword evidence="10" id="KW-0675">Receptor</keyword>
<dbReference type="EMBL" id="OIVN01000176">
    <property type="protein sequence ID" value="SPC75704.1"/>
    <property type="molecule type" value="Genomic_DNA"/>
</dbReference>
<keyword evidence="7" id="KW-0677">Repeat</keyword>
<feature type="domain" description="Leucine-rich repeat-containing N-terminal plant-type" evidence="14">
    <location>
        <begin position="39"/>
        <end position="77"/>
    </location>
</feature>